<protein>
    <submittedName>
        <fullName evidence="1">Unannotated protein</fullName>
    </submittedName>
</protein>
<reference evidence="1" key="1">
    <citation type="submission" date="2020-05" db="EMBL/GenBank/DDBJ databases">
        <authorList>
            <person name="Chiriac C."/>
            <person name="Salcher M."/>
            <person name="Ghai R."/>
            <person name="Kavagutti S V."/>
        </authorList>
    </citation>
    <scope>NUCLEOTIDE SEQUENCE</scope>
</reference>
<evidence type="ECO:0000313" key="1">
    <source>
        <dbReference type="EMBL" id="CAB4816378.1"/>
    </source>
</evidence>
<name>A0A6J6ZB43_9ZZZZ</name>
<accession>A0A6J6ZB43</accession>
<dbReference type="AlphaFoldDB" id="A0A6J6ZB43"/>
<proteinExistence type="predicted"/>
<organism evidence="1">
    <name type="scientific">freshwater metagenome</name>
    <dbReference type="NCBI Taxonomy" id="449393"/>
    <lineage>
        <taxon>unclassified sequences</taxon>
        <taxon>metagenomes</taxon>
        <taxon>ecological metagenomes</taxon>
    </lineage>
</organism>
<dbReference type="EMBL" id="CAFAAO010000040">
    <property type="protein sequence ID" value="CAB4816378.1"/>
    <property type="molecule type" value="Genomic_DNA"/>
</dbReference>
<gene>
    <name evidence="1" type="ORF">UFOPK3037_01705</name>
</gene>
<sequence length="64" mass="6644">MSNPAPSFVKLPVVVAIALPETTVLPAPPTVRFVALPVTPPLKVKVPASELILTPLVPKVITPA</sequence>